<dbReference type="PANTHER" id="PTHR46847">
    <property type="entry name" value="D-ALLOSE-BINDING PERIPLASMIC PROTEIN-RELATED"/>
    <property type="match status" value="1"/>
</dbReference>
<dbReference type="Proteomes" id="UP001195903">
    <property type="component" value="Unassembled WGS sequence"/>
</dbReference>
<evidence type="ECO:0000256" key="3">
    <source>
        <dbReference type="ARBA" id="ARBA00022729"/>
    </source>
</evidence>
<evidence type="ECO:0000256" key="4">
    <source>
        <dbReference type="SAM" id="SignalP"/>
    </source>
</evidence>
<protein>
    <submittedName>
        <fullName evidence="6">ABC transporter substrate-binding protein</fullName>
    </submittedName>
</protein>
<evidence type="ECO:0000313" key="7">
    <source>
        <dbReference type="Proteomes" id="UP001195903"/>
    </source>
</evidence>
<comment type="similarity">
    <text evidence="2">Belongs to the bacterial solute-binding protein 2 family.</text>
</comment>
<name>A0ABS5V6S2_9GAMM</name>
<comment type="caution">
    <text evidence="6">The sequence shown here is derived from an EMBL/GenBank/DDBJ whole genome shotgun (WGS) entry which is preliminary data.</text>
</comment>
<organism evidence="6 7">
    <name type="scientific">Shewanella jiangmenensis</name>
    <dbReference type="NCBI Taxonomy" id="2837387"/>
    <lineage>
        <taxon>Bacteria</taxon>
        <taxon>Pseudomonadati</taxon>
        <taxon>Pseudomonadota</taxon>
        <taxon>Gammaproteobacteria</taxon>
        <taxon>Alteromonadales</taxon>
        <taxon>Shewanellaceae</taxon>
        <taxon>Shewanella</taxon>
    </lineage>
</organism>
<feature type="chain" id="PRO_5045796302" evidence="4">
    <location>
        <begin position="19"/>
        <end position="351"/>
    </location>
</feature>
<evidence type="ECO:0000256" key="1">
    <source>
        <dbReference type="ARBA" id="ARBA00004196"/>
    </source>
</evidence>
<feature type="domain" description="Periplasmic binding protein" evidence="5">
    <location>
        <begin position="24"/>
        <end position="270"/>
    </location>
</feature>
<evidence type="ECO:0000259" key="5">
    <source>
        <dbReference type="Pfam" id="PF13407"/>
    </source>
</evidence>
<dbReference type="Gene3D" id="3.40.50.2300">
    <property type="match status" value="2"/>
</dbReference>
<sequence>MRMTFFWGLMLLSSLTHAKTDVLFLNPGTSDESFWHDVDSLLTVAAAKYDFDVKTLHSNRNHFEMIRQATEAAASTTLPKYVILVNEKQSGARMLEAFYQKPVYVQFLLNDLKPLERGALLRDPHWSKYLLPPVVPDNRSIGYQTARALMAGLGKDKPAQVVLISGDKSTPASVQRTEGALAALQSMAEISTEQTVYGQWQEAKAYQQTQILLSRYPKLDAVWTANDLMAFGAIRAIRESGREPGRDVRIATINTSPEVLAARRSGEINVLGGGHCLAAGVALANLRQHNVSGHYPDSRYPLFWMLNPDSEFFSALERRDWDFLLNMTLIAPMDGDESQMVLCDGPVTGCR</sequence>
<proteinExistence type="inferred from homology"/>
<dbReference type="InterPro" id="IPR025997">
    <property type="entry name" value="SBP_2_dom"/>
</dbReference>
<reference evidence="6 7" key="1">
    <citation type="submission" date="2021-05" db="EMBL/GenBank/DDBJ databases">
        <title>Shewanella sp. JM162201.</title>
        <authorList>
            <person name="Xu S."/>
            <person name="Li A."/>
        </authorList>
    </citation>
    <scope>NUCLEOTIDE SEQUENCE [LARGE SCALE GENOMIC DNA]</scope>
    <source>
        <strain evidence="6 7">JM162201</strain>
    </source>
</reference>
<gene>
    <name evidence="6" type="ORF">KJI95_12870</name>
</gene>
<evidence type="ECO:0000256" key="2">
    <source>
        <dbReference type="ARBA" id="ARBA00007639"/>
    </source>
</evidence>
<dbReference type="Pfam" id="PF13407">
    <property type="entry name" value="Peripla_BP_4"/>
    <property type="match status" value="1"/>
</dbReference>
<dbReference type="InterPro" id="IPR028082">
    <property type="entry name" value="Peripla_BP_I"/>
</dbReference>
<accession>A0ABS5V6S2</accession>
<dbReference type="SUPFAM" id="SSF53822">
    <property type="entry name" value="Periplasmic binding protein-like I"/>
    <property type="match status" value="1"/>
</dbReference>
<comment type="subcellular location">
    <subcellularLocation>
        <location evidence="1">Cell envelope</location>
    </subcellularLocation>
</comment>
<dbReference type="PANTHER" id="PTHR46847:SF2">
    <property type="entry name" value="ABC TRANSPORTER SUGAR-BINDING PROTEIN"/>
    <property type="match status" value="1"/>
</dbReference>
<keyword evidence="3 4" id="KW-0732">Signal</keyword>
<dbReference type="CDD" id="cd06324">
    <property type="entry name" value="PBP1_ABC_sugar_binding-like"/>
    <property type="match status" value="1"/>
</dbReference>
<evidence type="ECO:0000313" key="6">
    <source>
        <dbReference type="EMBL" id="MBT1445414.1"/>
    </source>
</evidence>
<dbReference type="EMBL" id="JAHEPS010000004">
    <property type="protein sequence ID" value="MBT1445414.1"/>
    <property type="molecule type" value="Genomic_DNA"/>
</dbReference>
<keyword evidence="7" id="KW-1185">Reference proteome</keyword>
<feature type="signal peptide" evidence="4">
    <location>
        <begin position="1"/>
        <end position="18"/>
    </location>
</feature>